<accession>A0A8X6F2Y6</accession>
<dbReference type="OrthoDB" id="6428575at2759"/>
<comment type="similarity">
    <text evidence="2">Belongs to the HEXIM family.</text>
</comment>
<dbReference type="Gene3D" id="6.10.250.2910">
    <property type="match status" value="1"/>
</dbReference>
<dbReference type="GO" id="GO:0005654">
    <property type="term" value="C:nucleoplasm"/>
    <property type="evidence" value="ECO:0007669"/>
    <property type="project" value="TreeGrafter"/>
</dbReference>
<evidence type="ECO:0000256" key="1">
    <source>
        <dbReference type="ARBA" id="ARBA00004123"/>
    </source>
</evidence>
<dbReference type="InterPro" id="IPR024872">
    <property type="entry name" value="HEXIM"/>
</dbReference>
<keyword evidence="5 8" id="KW-0175">Coiled coil</keyword>
<keyword evidence="3" id="KW-0678">Repressor</keyword>
<dbReference type="EMBL" id="BMAO01000690">
    <property type="protein sequence ID" value="GFQ68607.1"/>
    <property type="molecule type" value="Genomic_DNA"/>
</dbReference>
<comment type="subcellular location">
    <subcellularLocation>
        <location evidence="1">Nucleus</location>
    </subcellularLocation>
</comment>
<keyword evidence="10" id="KW-1185">Reference proteome</keyword>
<dbReference type="PANTHER" id="PTHR13469:SF8">
    <property type="entry name" value="HEXIM P-TEFB COMPLEX SUBUNIT 1"/>
    <property type="match status" value="1"/>
</dbReference>
<protein>
    <submittedName>
        <fullName evidence="9">Uncharacterized protein</fullName>
    </submittedName>
</protein>
<evidence type="ECO:0000256" key="7">
    <source>
        <dbReference type="ARBA" id="ARBA00023242"/>
    </source>
</evidence>
<feature type="coiled-coil region" evidence="8">
    <location>
        <begin position="192"/>
        <end position="263"/>
    </location>
</feature>
<evidence type="ECO:0000256" key="8">
    <source>
        <dbReference type="SAM" id="Coils"/>
    </source>
</evidence>
<comment type="caution">
    <text evidence="9">The sequence shown here is derived from an EMBL/GenBank/DDBJ whole genome shotgun (WGS) entry which is preliminary data.</text>
</comment>
<reference evidence="9" key="1">
    <citation type="submission" date="2020-07" db="EMBL/GenBank/DDBJ databases">
        <title>Multicomponent nature underlies the extraordinary mechanical properties of spider dragline silk.</title>
        <authorList>
            <person name="Kono N."/>
            <person name="Nakamura H."/>
            <person name="Mori M."/>
            <person name="Yoshida Y."/>
            <person name="Ohtoshi R."/>
            <person name="Malay A.D."/>
            <person name="Moran D.A.P."/>
            <person name="Tomita M."/>
            <person name="Numata K."/>
            <person name="Arakawa K."/>
        </authorList>
    </citation>
    <scope>NUCLEOTIDE SEQUENCE</scope>
</reference>
<proteinExistence type="inferred from homology"/>
<evidence type="ECO:0000256" key="2">
    <source>
        <dbReference type="ARBA" id="ARBA00008409"/>
    </source>
</evidence>
<keyword evidence="7" id="KW-0539">Nucleus</keyword>
<evidence type="ECO:0000256" key="6">
    <source>
        <dbReference type="ARBA" id="ARBA00023163"/>
    </source>
</evidence>
<keyword evidence="4" id="KW-0805">Transcription regulation</keyword>
<dbReference type="PANTHER" id="PTHR13469">
    <property type="entry name" value="HEXAMETHYLENE BISACETAMIDE INDUCIBLE 1"/>
    <property type="match status" value="1"/>
</dbReference>
<dbReference type="Proteomes" id="UP000887116">
    <property type="component" value="Unassembled WGS sequence"/>
</dbReference>
<evidence type="ECO:0000256" key="3">
    <source>
        <dbReference type="ARBA" id="ARBA00022491"/>
    </source>
</evidence>
<dbReference type="AlphaFoldDB" id="A0A8X6F2Y6"/>
<evidence type="ECO:0000313" key="9">
    <source>
        <dbReference type="EMBL" id="GFQ68607.1"/>
    </source>
</evidence>
<dbReference type="GO" id="GO:0005737">
    <property type="term" value="C:cytoplasm"/>
    <property type="evidence" value="ECO:0007669"/>
    <property type="project" value="InterPro"/>
</dbReference>
<evidence type="ECO:0000256" key="5">
    <source>
        <dbReference type="ARBA" id="ARBA00023054"/>
    </source>
</evidence>
<gene>
    <name evidence="9" type="primary">AVEN_220143_1</name>
    <name evidence="9" type="ORF">TNCT_250491</name>
</gene>
<dbReference type="GO" id="GO:0097322">
    <property type="term" value="F:7SK snRNA binding"/>
    <property type="evidence" value="ECO:0007669"/>
    <property type="project" value="TreeGrafter"/>
</dbReference>
<name>A0A8X6F2Y6_TRICU</name>
<dbReference type="GO" id="GO:0000122">
    <property type="term" value="P:negative regulation of transcription by RNA polymerase II"/>
    <property type="evidence" value="ECO:0007669"/>
    <property type="project" value="InterPro"/>
</dbReference>
<dbReference type="GO" id="GO:0004861">
    <property type="term" value="F:cyclin-dependent protein serine/threonine kinase inhibitor activity"/>
    <property type="evidence" value="ECO:0007669"/>
    <property type="project" value="InterPro"/>
</dbReference>
<keyword evidence="6" id="KW-0804">Transcription</keyword>
<evidence type="ECO:0000256" key="4">
    <source>
        <dbReference type="ARBA" id="ARBA00023015"/>
    </source>
</evidence>
<evidence type="ECO:0000313" key="10">
    <source>
        <dbReference type="Proteomes" id="UP000887116"/>
    </source>
</evidence>
<organism evidence="9 10">
    <name type="scientific">Trichonephila clavata</name>
    <name type="common">Joro spider</name>
    <name type="synonym">Nephila clavata</name>
    <dbReference type="NCBI Taxonomy" id="2740835"/>
    <lineage>
        <taxon>Eukaryota</taxon>
        <taxon>Metazoa</taxon>
        <taxon>Ecdysozoa</taxon>
        <taxon>Arthropoda</taxon>
        <taxon>Chelicerata</taxon>
        <taxon>Arachnida</taxon>
        <taxon>Araneae</taxon>
        <taxon>Araneomorphae</taxon>
        <taxon>Entelegynae</taxon>
        <taxon>Araneoidea</taxon>
        <taxon>Nephilidae</taxon>
        <taxon>Trichonephila</taxon>
    </lineage>
</organism>
<sequence length="269" mass="31640">MLEVDVLRLGELDRDSGEESAGLNASGLSLENDSVSSLDTNNKSCYISELNLSEDIKNSSQTFFVAKLKSKTNLHAHKPYDQLSDREKMRLEERNSRRAIRIQGELLHNGLDRFSYNIQQLRDDFNLKKNTCNSGRRRRENSTCSVESEISSSFEDEEEIERNFDAWYQSVCDWYHSVCEDDNCSSETHKSNRELVRDYMNMEDQVEEIEKELRNARIQNRQKTRVLNVDAELEKIRVFRKEIENLTRENEILRTENERLRSRLPSKTE</sequence>